<feature type="non-terminal residue" evidence="1">
    <location>
        <position position="71"/>
    </location>
</feature>
<reference evidence="1 2" key="1">
    <citation type="submission" date="2022-06" db="EMBL/GenBank/DDBJ databases">
        <title>Isolation of gut microbiota from human fecal samples.</title>
        <authorList>
            <person name="Pamer E.G."/>
            <person name="Barat B."/>
            <person name="Waligurski E."/>
            <person name="Medina S."/>
            <person name="Paddock L."/>
            <person name="Mostad J."/>
        </authorList>
    </citation>
    <scope>NUCLEOTIDE SEQUENCE [LARGE SCALE GENOMIC DNA]</scope>
    <source>
        <strain evidence="1 2">SL.3.17</strain>
    </source>
</reference>
<dbReference type="EMBL" id="JANFXK010000261">
    <property type="protein sequence ID" value="MCQ4638796.1"/>
    <property type="molecule type" value="Genomic_DNA"/>
</dbReference>
<keyword evidence="2" id="KW-1185">Reference proteome</keyword>
<protein>
    <submittedName>
        <fullName evidence="1">Methionyl-tRNA formyltransferase</fullName>
    </submittedName>
</protein>
<dbReference type="Proteomes" id="UP001524502">
    <property type="component" value="Unassembled WGS sequence"/>
</dbReference>
<dbReference type="Gene3D" id="3.40.50.12230">
    <property type="match status" value="1"/>
</dbReference>
<dbReference type="SUPFAM" id="SSF53328">
    <property type="entry name" value="Formyltransferase"/>
    <property type="match status" value="1"/>
</dbReference>
<evidence type="ECO:0000313" key="1">
    <source>
        <dbReference type="EMBL" id="MCQ4638796.1"/>
    </source>
</evidence>
<sequence>MILKTEIPIAEDETGESLHDKLAEAGAALCVKTLHAIENKTAVFEKQPESPTAYAKMLTKDLGNIDWAKSA</sequence>
<feature type="non-terminal residue" evidence="1">
    <location>
        <position position="1"/>
    </location>
</feature>
<accession>A0ABT1RUA7</accession>
<name>A0ABT1RUA7_9FIRM</name>
<dbReference type="InterPro" id="IPR036477">
    <property type="entry name" value="Formyl_transf_N_sf"/>
</dbReference>
<organism evidence="1 2">
    <name type="scientific">Anaerovorax odorimutans</name>
    <dbReference type="NCBI Taxonomy" id="109327"/>
    <lineage>
        <taxon>Bacteria</taxon>
        <taxon>Bacillati</taxon>
        <taxon>Bacillota</taxon>
        <taxon>Clostridia</taxon>
        <taxon>Peptostreptococcales</taxon>
        <taxon>Anaerovoracaceae</taxon>
        <taxon>Anaerovorax</taxon>
    </lineage>
</organism>
<gene>
    <name evidence="1" type="ORF">NE619_18905</name>
</gene>
<proteinExistence type="predicted"/>
<comment type="caution">
    <text evidence="1">The sequence shown here is derived from an EMBL/GenBank/DDBJ whole genome shotgun (WGS) entry which is preliminary data.</text>
</comment>
<evidence type="ECO:0000313" key="2">
    <source>
        <dbReference type="Proteomes" id="UP001524502"/>
    </source>
</evidence>